<comment type="caution">
    <text evidence="3">The sequence shown here is derived from an EMBL/GenBank/DDBJ whole genome shotgun (WGS) entry which is preliminary data.</text>
</comment>
<feature type="transmembrane region" description="Helical" evidence="1">
    <location>
        <begin position="327"/>
        <end position="346"/>
    </location>
</feature>
<dbReference type="EMBL" id="JAAHFQ010000554">
    <property type="protein sequence ID" value="NER30427.1"/>
    <property type="molecule type" value="Genomic_DNA"/>
</dbReference>
<dbReference type="InterPro" id="IPR049052">
    <property type="entry name" value="nSTAND1"/>
</dbReference>
<keyword evidence="1" id="KW-0812">Transmembrane</keyword>
<proteinExistence type="predicted"/>
<keyword evidence="3" id="KW-0067">ATP-binding</keyword>
<dbReference type="InterPro" id="IPR027417">
    <property type="entry name" value="P-loop_NTPase"/>
</dbReference>
<sequence>MNTSLPPCPFIAGSMITDSKFFVGRREELDFITSRMTAAQPTSINVLGEWRIGKSSLLYHFCQTYEQRVQRYGKSPSDYVAIYLSLQDAQCRQEANFYRAIAKALLKRASVQNNPALSVPLNGGSLDRQTFSAAMDVWKIEKVLPVLCLDKFEELFENAEEFNNQFYDNLRSLMDRNALMLVIASYKRLDVYSRQHRLTSSFFNLGNILPLKGLTEMEATDLVRLPETKVPGTQAALSENRQKLALEWGGRHPYLLQLAGRCLWDAKQRDETVDWAKKQFQQEKQRLPQRRFNPRRLILPLRLLLWLPLNLGRLARMIGNFVDDTGNLITGAFILIAIILVWFGALNWSELQKLLKDALSG</sequence>
<evidence type="ECO:0000313" key="3">
    <source>
        <dbReference type="EMBL" id="NER30427.1"/>
    </source>
</evidence>
<dbReference type="SUPFAM" id="SSF52540">
    <property type="entry name" value="P-loop containing nucleoside triphosphate hydrolases"/>
    <property type="match status" value="1"/>
</dbReference>
<dbReference type="AlphaFoldDB" id="A0A6B3NFI5"/>
<gene>
    <name evidence="3" type="ORF">F6J89_23085</name>
</gene>
<feature type="domain" description="Novel STAND NTPase 1" evidence="2">
    <location>
        <begin position="17"/>
        <end position="267"/>
    </location>
</feature>
<dbReference type="Pfam" id="PF20703">
    <property type="entry name" value="nSTAND1"/>
    <property type="match status" value="1"/>
</dbReference>
<organism evidence="3">
    <name type="scientific">Symploca sp. SIO1C4</name>
    <dbReference type="NCBI Taxonomy" id="2607765"/>
    <lineage>
        <taxon>Bacteria</taxon>
        <taxon>Bacillati</taxon>
        <taxon>Cyanobacteriota</taxon>
        <taxon>Cyanophyceae</taxon>
        <taxon>Coleofasciculales</taxon>
        <taxon>Coleofasciculaceae</taxon>
        <taxon>Symploca</taxon>
    </lineage>
</organism>
<reference evidence="3" key="1">
    <citation type="submission" date="2019-11" db="EMBL/GenBank/DDBJ databases">
        <title>Genomic insights into an expanded diversity of filamentous marine cyanobacteria reveals the extraordinary biosynthetic potential of Moorea and Okeania.</title>
        <authorList>
            <person name="Ferreira Leao T."/>
            <person name="Wang M."/>
            <person name="Moss N."/>
            <person name="Da Silva R."/>
            <person name="Sanders J."/>
            <person name="Nurk S."/>
            <person name="Gurevich A."/>
            <person name="Humphrey G."/>
            <person name="Reher R."/>
            <person name="Zhu Q."/>
            <person name="Belda-Ferre P."/>
            <person name="Glukhov E."/>
            <person name="Rex R."/>
            <person name="Dorrestein P.C."/>
            <person name="Knight R."/>
            <person name="Pevzner P."/>
            <person name="Gerwick W.H."/>
            <person name="Gerwick L."/>
        </authorList>
    </citation>
    <scope>NUCLEOTIDE SEQUENCE</scope>
    <source>
        <strain evidence="3">SIO1C4</strain>
    </source>
</reference>
<dbReference type="Gene3D" id="3.40.50.300">
    <property type="entry name" value="P-loop containing nucleotide triphosphate hydrolases"/>
    <property type="match status" value="1"/>
</dbReference>
<evidence type="ECO:0000259" key="2">
    <source>
        <dbReference type="Pfam" id="PF20703"/>
    </source>
</evidence>
<keyword evidence="3" id="KW-0547">Nucleotide-binding</keyword>
<protein>
    <submittedName>
        <fullName evidence="3">ATP-binding protein</fullName>
    </submittedName>
</protein>
<name>A0A6B3NFI5_9CYAN</name>
<dbReference type="GO" id="GO:0005524">
    <property type="term" value="F:ATP binding"/>
    <property type="evidence" value="ECO:0007669"/>
    <property type="project" value="UniProtKB-KW"/>
</dbReference>
<keyword evidence="1" id="KW-0472">Membrane</keyword>
<keyword evidence="1" id="KW-1133">Transmembrane helix</keyword>
<evidence type="ECO:0000256" key="1">
    <source>
        <dbReference type="SAM" id="Phobius"/>
    </source>
</evidence>
<accession>A0A6B3NFI5</accession>